<evidence type="ECO:0000256" key="34">
    <source>
        <dbReference type="ARBA" id="ARBA00023128"/>
    </source>
</evidence>
<dbReference type="GO" id="GO:0030154">
    <property type="term" value="P:cell differentiation"/>
    <property type="evidence" value="ECO:0007669"/>
    <property type="project" value="UniProtKB-KW"/>
</dbReference>
<evidence type="ECO:0000256" key="11">
    <source>
        <dbReference type="ARBA" id="ARBA00022448"/>
    </source>
</evidence>
<dbReference type="GO" id="GO:0010494">
    <property type="term" value="C:cytoplasmic stress granule"/>
    <property type="evidence" value="ECO:0007669"/>
    <property type="project" value="UniProtKB-SubCell"/>
</dbReference>
<dbReference type="PANTHER" id="PTHR18934:SF237">
    <property type="entry name" value="ATP-DEPENDENT DNA_RNA HELICASE DHX36"/>
    <property type="match status" value="1"/>
</dbReference>
<keyword evidence="27" id="KW-0391">Immunity</keyword>
<dbReference type="EC" id="3.6.4.13" evidence="10"/>
<reference evidence="45 46" key="1">
    <citation type="submission" date="2017-12" db="EMBL/GenBank/DDBJ databases">
        <title>Hemimetabolous genomes reveal molecular basis of termite eusociality.</title>
        <authorList>
            <person name="Harrison M.C."/>
            <person name="Jongepier E."/>
            <person name="Robertson H.M."/>
            <person name="Arning N."/>
            <person name="Bitard-Feildel T."/>
            <person name="Chao H."/>
            <person name="Childers C.P."/>
            <person name="Dinh H."/>
            <person name="Doddapaneni H."/>
            <person name="Dugan S."/>
            <person name="Gowin J."/>
            <person name="Greiner C."/>
            <person name="Han Y."/>
            <person name="Hu H."/>
            <person name="Hughes D.S.T."/>
            <person name="Huylmans A.-K."/>
            <person name="Kemena C."/>
            <person name="Kremer L.P.M."/>
            <person name="Lee S.L."/>
            <person name="Lopez-Ezquerra A."/>
            <person name="Mallet L."/>
            <person name="Monroy-Kuhn J.M."/>
            <person name="Moser A."/>
            <person name="Murali S.C."/>
            <person name="Muzny D.M."/>
            <person name="Otani S."/>
            <person name="Piulachs M.-D."/>
            <person name="Poelchau M."/>
            <person name="Qu J."/>
            <person name="Schaub F."/>
            <person name="Wada-Katsumata A."/>
            <person name="Worley K.C."/>
            <person name="Xie Q."/>
            <person name="Ylla G."/>
            <person name="Poulsen M."/>
            <person name="Gibbs R.A."/>
            <person name="Schal C."/>
            <person name="Richards S."/>
            <person name="Belles X."/>
            <person name="Korb J."/>
            <person name="Bornberg-Bauer E."/>
        </authorList>
    </citation>
    <scope>NUCLEOTIDE SEQUENCE [LARGE SCALE GENOMIC DNA]</scope>
    <source>
        <tissue evidence="45">Whole body</tissue>
    </source>
</reference>
<evidence type="ECO:0000256" key="26">
    <source>
        <dbReference type="ARBA" id="ARBA00022845"/>
    </source>
</evidence>
<evidence type="ECO:0000256" key="24">
    <source>
        <dbReference type="ARBA" id="ARBA00022840"/>
    </source>
</evidence>
<evidence type="ECO:0000256" key="27">
    <source>
        <dbReference type="ARBA" id="ARBA00022859"/>
    </source>
</evidence>
<dbReference type="Pfam" id="PF04408">
    <property type="entry name" value="WHD_HA2"/>
    <property type="match status" value="1"/>
</dbReference>
<dbReference type="SUPFAM" id="SSF52540">
    <property type="entry name" value="P-loop containing nucleoside triphosphate hydrolases"/>
    <property type="match status" value="1"/>
</dbReference>
<keyword evidence="38" id="KW-0966">Cell projection</keyword>
<evidence type="ECO:0000256" key="40">
    <source>
        <dbReference type="ARBA" id="ARBA00076143"/>
    </source>
</evidence>
<gene>
    <name evidence="45" type="primary">DHX36_5</name>
    <name evidence="45" type="ORF">B7P43_G11328</name>
</gene>
<dbReference type="GO" id="GO:0030424">
    <property type="term" value="C:axon"/>
    <property type="evidence" value="ECO:0007669"/>
    <property type="project" value="UniProtKB-SubCell"/>
</dbReference>
<dbReference type="AlphaFoldDB" id="A0A2J7RBW7"/>
<comment type="subcellular location">
    <subcellularLocation>
        <location evidence="7">Cell projection</location>
        <location evidence="7">Axon</location>
    </subcellularLocation>
    <subcellularLocation>
        <location evidence="4">Cell projection</location>
        <location evidence="4">Dendrite</location>
    </subcellularLocation>
    <subcellularLocation>
        <location evidence="9">Chromosome</location>
        <location evidence="9">Telomere</location>
    </subcellularLocation>
    <subcellularLocation>
        <location evidence="3">Cytoplasm</location>
        <location evidence="3">Stress granule</location>
    </subcellularLocation>
    <subcellularLocation>
        <location evidence="8">Cytoplasm</location>
        <location evidence="8">Cytosol</location>
    </subcellularLocation>
    <subcellularLocation>
        <location evidence="2">Mitochondrion</location>
    </subcellularLocation>
    <subcellularLocation>
        <location evidence="5">Nucleus speckle</location>
    </subcellularLocation>
    <subcellularLocation>
        <location evidence="6">Perikaryon</location>
    </subcellularLocation>
</comment>
<evidence type="ECO:0000256" key="36">
    <source>
        <dbReference type="ARBA" id="ARBA00023163"/>
    </source>
</evidence>
<evidence type="ECO:0000256" key="8">
    <source>
        <dbReference type="ARBA" id="ARBA00004514"/>
    </source>
</evidence>
<dbReference type="GO" id="GO:0005524">
    <property type="term" value="F:ATP binding"/>
    <property type="evidence" value="ECO:0007669"/>
    <property type="project" value="UniProtKB-KW"/>
</dbReference>
<dbReference type="InterPro" id="IPR011709">
    <property type="entry name" value="DEAD-box_helicase_OB_fold"/>
</dbReference>
<evidence type="ECO:0000256" key="3">
    <source>
        <dbReference type="ARBA" id="ARBA00004210"/>
    </source>
</evidence>
<name>A0A2J7RBW7_9NEOP</name>
<dbReference type="PROSITE" id="PS00690">
    <property type="entry name" value="DEAH_ATP_HELICASE"/>
    <property type="match status" value="1"/>
</dbReference>
<evidence type="ECO:0000256" key="10">
    <source>
        <dbReference type="ARBA" id="ARBA00012552"/>
    </source>
</evidence>
<dbReference type="InterPro" id="IPR059023">
    <property type="entry name" value="RNA_hel_CTD"/>
</dbReference>
<dbReference type="InterPro" id="IPR027417">
    <property type="entry name" value="P-loop_NTPase"/>
</dbReference>
<keyword evidence="24" id="KW-0067">ATP-binding</keyword>
<feature type="domain" description="Helicase ATP-binding" evidence="43">
    <location>
        <begin position="310"/>
        <end position="479"/>
    </location>
</feature>
<evidence type="ECO:0000256" key="9">
    <source>
        <dbReference type="ARBA" id="ARBA00004574"/>
    </source>
</evidence>
<dbReference type="GO" id="GO:0045087">
    <property type="term" value="P:innate immune response"/>
    <property type="evidence" value="ECO:0007669"/>
    <property type="project" value="UniProtKB-KW"/>
</dbReference>
<keyword evidence="14" id="KW-0963">Cytoplasm</keyword>
<keyword evidence="12" id="KW-0158">Chromosome</keyword>
<dbReference type="Pfam" id="PF00271">
    <property type="entry name" value="Helicase_C"/>
    <property type="match status" value="1"/>
</dbReference>
<evidence type="ECO:0000256" key="33">
    <source>
        <dbReference type="ARBA" id="ARBA00023125"/>
    </source>
</evidence>
<evidence type="ECO:0000256" key="31">
    <source>
        <dbReference type="ARBA" id="ARBA00023015"/>
    </source>
</evidence>
<dbReference type="Gene3D" id="3.40.50.300">
    <property type="entry name" value="P-loop containing nucleotide triphosphate hydrolases"/>
    <property type="match status" value="2"/>
</dbReference>
<dbReference type="SMART" id="SM00847">
    <property type="entry name" value="HA2"/>
    <property type="match status" value="1"/>
</dbReference>
<feature type="region of interest" description="Disordered" evidence="42">
    <location>
        <begin position="33"/>
        <end position="86"/>
    </location>
</feature>
<evidence type="ECO:0000256" key="30">
    <source>
        <dbReference type="ARBA" id="ARBA00022990"/>
    </source>
</evidence>
<evidence type="ECO:0000256" key="39">
    <source>
        <dbReference type="ARBA" id="ARBA00069921"/>
    </source>
</evidence>
<keyword evidence="26" id="KW-0810">Translation regulation</keyword>
<evidence type="ECO:0000256" key="2">
    <source>
        <dbReference type="ARBA" id="ARBA00004173"/>
    </source>
</evidence>
<dbReference type="Pfam" id="PF00270">
    <property type="entry name" value="DEAD"/>
    <property type="match status" value="1"/>
</dbReference>
<dbReference type="Gene3D" id="1.20.120.1080">
    <property type="match status" value="1"/>
</dbReference>
<evidence type="ECO:0000256" key="32">
    <source>
        <dbReference type="ARBA" id="ARBA00023118"/>
    </source>
</evidence>
<evidence type="ECO:0000313" key="45">
    <source>
        <dbReference type="EMBL" id="PNF38308.1"/>
    </source>
</evidence>
<evidence type="ECO:0000256" key="17">
    <source>
        <dbReference type="ARBA" id="ARBA00022588"/>
    </source>
</evidence>
<evidence type="ECO:0000256" key="18">
    <source>
        <dbReference type="ARBA" id="ARBA00022723"/>
    </source>
</evidence>
<dbReference type="GO" id="GO:0051880">
    <property type="term" value="F:G-quadruplex DNA binding"/>
    <property type="evidence" value="ECO:0007669"/>
    <property type="project" value="TreeGrafter"/>
</dbReference>
<evidence type="ECO:0000256" key="13">
    <source>
        <dbReference type="ARBA" id="ARBA00022473"/>
    </source>
</evidence>
<evidence type="ECO:0000256" key="38">
    <source>
        <dbReference type="ARBA" id="ARBA00023273"/>
    </source>
</evidence>
<evidence type="ECO:0000256" key="19">
    <source>
        <dbReference type="ARBA" id="ARBA00022737"/>
    </source>
</evidence>
<keyword evidence="25" id="KW-0460">Magnesium</keyword>
<keyword evidence="46" id="KW-1185">Reference proteome</keyword>
<keyword evidence="28" id="KW-0694">RNA-binding</keyword>
<evidence type="ECO:0000256" key="42">
    <source>
        <dbReference type="SAM" id="MobiDB-lite"/>
    </source>
</evidence>
<keyword evidence="32" id="KW-0051">Antiviral defense</keyword>
<protein>
    <recommendedName>
        <fullName evidence="39">ATP-dependent DNA/RNA helicase DHX36</fullName>
        <ecNumber evidence="10">3.6.4.13</ecNumber>
    </recommendedName>
    <alternativeName>
        <fullName evidence="41">DEAD/H box polypeptide 36</fullName>
    </alternativeName>
    <alternativeName>
        <fullName evidence="40">MLE-like protein 1</fullName>
    </alternativeName>
</protein>
<dbReference type="InterPro" id="IPR007502">
    <property type="entry name" value="Helicase-assoc_dom"/>
</dbReference>
<dbReference type="InterPro" id="IPR002464">
    <property type="entry name" value="DNA/RNA_helicase_DEAH_CS"/>
</dbReference>
<dbReference type="FunCoup" id="A0A2J7RBW7">
    <property type="interactions" value="2135"/>
</dbReference>
<dbReference type="PROSITE" id="PS51192">
    <property type="entry name" value="HELICASE_ATP_BIND_1"/>
    <property type="match status" value="1"/>
</dbReference>
<dbReference type="OrthoDB" id="5600252at2759"/>
<proteinExistence type="predicted"/>
<dbReference type="GO" id="GO:0046872">
    <property type="term" value="F:metal ion binding"/>
    <property type="evidence" value="ECO:0007669"/>
    <property type="project" value="UniProtKB-KW"/>
</dbReference>
<dbReference type="FunFam" id="1.20.120.1080:FF:000002">
    <property type="entry name" value="Putative ATP-dependent RNA helicase DHX36"/>
    <property type="match status" value="1"/>
</dbReference>
<dbReference type="GO" id="GO:0005739">
    <property type="term" value="C:mitochondrion"/>
    <property type="evidence" value="ECO:0007669"/>
    <property type="project" value="UniProtKB-SubCell"/>
</dbReference>
<dbReference type="InParanoid" id="A0A2J7RBW7"/>
<evidence type="ECO:0000256" key="20">
    <source>
        <dbReference type="ARBA" id="ARBA00022741"/>
    </source>
</evidence>
<evidence type="ECO:0000256" key="14">
    <source>
        <dbReference type="ARBA" id="ARBA00022490"/>
    </source>
</evidence>
<evidence type="ECO:0000256" key="29">
    <source>
        <dbReference type="ARBA" id="ARBA00022895"/>
    </source>
</evidence>
<dbReference type="GO" id="GO:0016607">
    <property type="term" value="C:nuclear speck"/>
    <property type="evidence" value="ECO:0007669"/>
    <property type="project" value="UniProtKB-SubCell"/>
</dbReference>
<dbReference type="Proteomes" id="UP000235965">
    <property type="component" value="Unassembled WGS sequence"/>
</dbReference>
<keyword evidence="22" id="KW-0378">Hydrolase</keyword>
<keyword evidence="35" id="KW-0010">Activator</keyword>
<dbReference type="EMBL" id="NEVH01005890">
    <property type="protein sequence ID" value="PNF38308.1"/>
    <property type="molecule type" value="Genomic_DNA"/>
</dbReference>
<keyword evidence="17" id="KW-0399">Innate immunity</keyword>
<evidence type="ECO:0000256" key="15">
    <source>
        <dbReference type="ARBA" id="ARBA00022491"/>
    </source>
</evidence>
<keyword evidence="23 45" id="KW-0347">Helicase</keyword>
<keyword evidence="11" id="KW-0813">Transport</keyword>
<evidence type="ECO:0000256" key="16">
    <source>
        <dbReference type="ARBA" id="ARBA00022553"/>
    </source>
</evidence>
<keyword evidence="13" id="KW-0217">Developmental protein</keyword>
<keyword evidence="36" id="KW-0804">Transcription</keyword>
<evidence type="ECO:0000256" key="5">
    <source>
        <dbReference type="ARBA" id="ARBA00004324"/>
    </source>
</evidence>
<evidence type="ECO:0000256" key="25">
    <source>
        <dbReference type="ARBA" id="ARBA00022842"/>
    </source>
</evidence>
<evidence type="ECO:0000256" key="23">
    <source>
        <dbReference type="ARBA" id="ARBA00022806"/>
    </source>
</evidence>
<accession>A0A2J7RBW7</accession>
<dbReference type="GO" id="GO:0000781">
    <property type="term" value="C:chromosome, telomeric region"/>
    <property type="evidence" value="ECO:0007669"/>
    <property type="project" value="UniProtKB-SubCell"/>
</dbReference>
<evidence type="ECO:0000256" key="35">
    <source>
        <dbReference type="ARBA" id="ARBA00023159"/>
    </source>
</evidence>
<dbReference type="GO" id="GO:0003678">
    <property type="term" value="F:DNA helicase activity"/>
    <property type="evidence" value="ECO:0007669"/>
    <property type="project" value="TreeGrafter"/>
</dbReference>
<dbReference type="Pfam" id="PF07717">
    <property type="entry name" value="OB_NTP_bind"/>
    <property type="match status" value="1"/>
</dbReference>
<sequence length="1125" mass="128092">MSVSCTKLCVRMCNVCRLNILLKMRRRDGYGFHSQRNYKTEGRKGNNYGRTDRDSEDGMGAESYDRGDKRGGRGKGRGRPPGLKGREIGLYYRDKMRSKKQASLQRIGVSLDPRREQQIRELLSSIGTSDLHRDVKCELNSEPDDFAFSGTRYFSLHDKPKVKCELGSEVGECSSAQDFSVDVKRKVKLEVGDKSGEISAESTRGTRRVYNESDVKPGPSSTDNHGSSAADRYSHISESSFKRKFLQNITGNIEANLGRSLLVGTSLVQDKELDELFKMRLIDKQNSKRYKKMMEFRQKLPSFGMKDQILDLVEQNQVTVISGETGCGKTTQVAQFILDSYIMKDKGSVCRIICTQPRRISATSVASRVAEERDEVCGEESVGYQIRLEKRMPRKKGSILFCTTGVMLQWMQSDPVLREVSHIVLDEIHERDVISDFVMTILKDIIQKRSDLKVILMSATLNAEQFSKYYGDCPCLNIPGFTYPVKEYYLEDVLQMTRFEIEPTRVPDTQGWKKHLKFVKARVRKVQEFENFIEPYVRYLASEGKYSSRVLEMLKSAESEEINLDLIVALIQHICVTKDDGAILIFLPGWDKISSLHKLLKESVNFPSSRYQIIPLHSLMPTVIQRSVFDRPPKGVRKIVIATNIAETSITIDDVVYVIDCGKIKLKNFDVNSNISTLRAEWVSLANARQRRGRAGRVQPGECYHLYTKAREMTLADYPLPEMLRTRLDEVILQIKILQLGKTKPFLEQVMNPPDPRAVELSIKLLENLNALDADENLTPLGFHLARLPLDPQTGKMILMGALFSCVDPIFSVAASLSFKDAFHVPLGREEEVNQKKLCLSKGLKSDHLVLAEALKQWEVAEEMRRGREFCWDYFLSSNTLSLLRDMKGQFAEHLHEMNFLSSRDPKAEDANINSSNSSLVKAIICAGLYPNVAIVRSVVRRRKMAQVNVKLTTPEDGRVYIHPRSINEKQLEFESPFLVYHLKLKSTSIYLHDTTMVYPLPLLFFGQGVDVCIEDGLETIAVDKSIRFKCQESTANLVKVRIIHKSNDVRNSGCQKVNFMRYLFQELRTQLDQLLEYKISHPGTINWNRYSTEGAVLRAIIELITSEDKQMMLVAQEGEDGFSD</sequence>
<dbReference type="GO" id="GO:0006417">
    <property type="term" value="P:regulation of translation"/>
    <property type="evidence" value="ECO:0007669"/>
    <property type="project" value="UniProtKB-KW"/>
</dbReference>
<dbReference type="GO" id="GO:0043204">
    <property type="term" value="C:perikaryon"/>
    <property type="evidence" value="ECO:0007669"/>
    <property type="project" value="UniProtKB-SubCell"/>
</dbReference>
<keyword evidence="29" id="KW-0779">Telomere</keyword>
<evidence type="ECO:0000256" key="6">
    <source>
        <dbReference type="ARBA" id="ARBA00004484"/>
    </source>
</evidence>
<keyword evidence="37" id="KW-0539">Nucleus</keyword>
<comment type="caution">
    <text evidence="45">The sequence shown here is derived from an EMBL/GenBank/DDBJ whole genome shotgun (WGS) entry which is preliminary data.</text>
</comment>
<dbReference type="SMART" id="SM00487">
    <property type="entry name" value="DEXDc"/>
    <property type="match status" value="1"/>
</dbReference>
<comment type="cofactor">
    <cofactor evidence="1">
        <name>Mg(2+)</name>
        <dbReference type="ChEBI" id="CHEBI:18420"/>
    </cofactor>
</comment>
<evidence type="ECO:0000256" key="1">
    <source>
        <dbReference type="ARBA" id="ARBA00001946"/>
    </source>
</evidence>
<dbReference type="STRING" id="105785.A0A2J7RBW7"/>
<evidence type="ECO:0000256" key="22">
    <source>
        <dbReference type="ARBA" id="ARBA00022801"/>
    </source>
</evidence>
<evidence type="ECO:0000259" key="44">
    <source>
        <dbReference type="PROSITE" id="PS51194"/>
    </source>
</evidence>
<evidence type="ECO:0000313" key="46">
    <source>
        <dbReference type="Proteomes" id="UP000235965"/>
    </source>
</evidence>
<evidence type="ECO:0000256" key="21">
    <source>
        <dbReference type="ARBA" id="ARBA00022782"/>
    </source>
</evidence>
<feature type="domain" description="Helicase C-terminal" evidence="44">
    <location>
        <begin position="569"/>
        <end position="739"/>
    </location>
</feature>
<dbReference type="InterPro" id="IPR011545">
    <property type="entry name" value="DEAD/DEAH_box_helicase_dom"/>
</dbReference>
<dbReference type="SMART" id="SM00490">
    <property type="entry name" value="HELICc"/>
    <property type="match status" value="1"/>
</dbReference>
<keyword evidence="15" id="KW-0678">Repressor</keyword>
<dbReference type="InterPro" id="IPR001650">
    <property type="entry name" value="Helicase_C-like"/>
</dbReference>
<dbReference type="GO" id="GO:0002151">
    <property type="term" value="F:G-quadruplex RNA binding"/>
    <property type="evidence" value="ECO:0007669"/>
    <property type="project" value="TreeGrafter"/>
</dbReference>
<dbReference type="PROSITE" id="PS51194">
    <property type="entry name" value="HELICASE_CTER"/>
    <property type="match status" value="1"/>
</dbReference>
<dbReference type="GO" id="GO:0051607">
    <property type="term" value="P:defense response to virus"/>
    <property type="evidence" value="ECO:0007669"/>
    <property type="project" value="UniProtKB-KW"/>
</dbReference>
<dbReference type="GO" id="GO:0003724">
    <property type="term" value="F:RNA helicase activity"/>
    <property type="evidence" value="ECO:0007669"/>
    <property type="project" value="UniProtKB-EC"/>
</dbReference>
<dbReference type="FunFam" id="3.40.50.300:FF:000739">
    <property type="entry name" value="Putative ATP-dependent RNA helicase DHX36"/>
    <property type="match status" value="1"/>
</dbReference>
<dbReference type="GO" id="GO:0030425">
    <property type="term" value="C:dendrite"/>
    <property type="evidence" value="ECO:0007669"/>
    <property type="project" value="UniProtKB-SubCell"/>
</dbReference>
<dbReference type="InterPro" id="IPR014001">
    <property type="entry name" value="Helicase_ATP-bd"/>
</dbReference>
<keyword evidence="21" id="KW-0221">Differentiation</keyword>
<dbReference type="CDD" id="cd18791">
    <property type="entry name" value="SF2_C_RHA"/>
    <property type="match status" value="1"/>
</dbReference>
<dbReference type="GO" id="GO:0016787">
    <property type="term" value="F:hydrolase activity"/>
    <property type="evidence" value="ECO:0007669"/>
    <property type="project" value="UniProtKB-KW"/>
</dbReference>
<keyword evidence="16" id="KW-0597">Phosphoprotein</keyword>
<keyword evidence="31" id="KW-0805">Transcription regulation</keyword>
<dbReference type="InterPro" id="IPR048333">
    <property type="entry name" value="HA2_WH"/>
</dbReference>
<evidence type="ECO:0000256" key="7">
    <source>
        <dbReference type="ARBA" id="ARBA00004489"/>
    </source>
</evidence>
<evidence type="ECO:0000256" key="28">
    <source>
        <dbReference type="ARBA" id="ARBA00022884"/>
    </source>
</evidence>
<evidence type="ECO:0000256" key="12">
    <source>
        <dbReference type="ARBA" id="ARBA00022454"/>
    </source>
</evidence>
<evidence type="ECO:0000256" key="37">
    <source>
        <dbReference type="ARBA" id="ARBA00023242"/>
    </source>
</evidence>
<evidence type="ECO:0000256" key="4">
    <source>
        <dbReference type="ARBA" id="ARBA00004279"/>
    </source>
</evidence>
<keyword evidence="30" id="KW-0007">Acetylation</keyword>
<organism evidence="45 46">
    <name type="scientific">Cryptotermes secundus</name>
    <dbReference type="NCBI Taxonomy" id="105785"/>
    <lineage>
        <taxon>Eukaryota</taxon>
        <taxon>Metazoa</taxon>
        <taxon>Ecdysozoa</taxon>
        <taxon>Arthropoda</taxon>
        <taxon>Hexapoda</taxon>
        <taxon>Insecta</taxon>
        <taxon>Pterygota</taxon>
        <taxon>Neoptera</taxon>
        <taxon>Polyneoptera</taxon>
        <taxon>Dictyoptera</taxon>
        <taxon>Blattodea</taxon>
        <taxon>Blattoidea</taxon>
        <taxon>Termitoidae</taxon>
        <taxon>Kalotermitidae</taxon>
        <taxon>Cryptotermitinae</taxon>
        <taxon>Cryptotermes</taxon>
    </lineage>
</organism>
<dbReference type="GO" id="GO:0005829">
    <property type="term" value="C:cytosol"/>
    <property type="evidence" value="ECO:0007669"/>
    <property type="project" value="UniProtKB-SubCell"/>
</dbReference>
<evidence type="ECO:0000259" key="43">
    <source>
        <dbReference type="PROSITE" id="PS51192"/>
    </source>
</evidence>
<keyword evidence="20" id="KW-0547">Nucleotide-binding</keyword>
<keyword evidence="33" id="KW-0238">DNA-binding</keyword>
<keyword evidence="19" id="KW-0677">Repeat</keyword>
<keyword evidence="34" id="KW-0496">Mitochondrion</keyword>
<feature type="region of interest" description="Disordered" evidence="42">
    <location>
        <begin position="194"/>
        <end position="233"/>
    </location>
</feature>
<dbReference type="PANTHER" id="PTHR18934">
    <property type="entry name" value="ATP-DEPENDENT RNA HELICASE"/>
    <property type="match status" value="1"/>
</dbReference>
<dbReference type="FunFam" id="3.40.50.300:FF:000670">
    <property type="entry name" value="Putative ATP-dependent RNA helicase DHX36"/>
    <property type="match status" value="1"/>
</dbReference>
<dbReference type="Pfam" id="PF26026">
    <property type="entry name" value="RNA_hel_CTD"/>
    <property type="match status" value="1"/>
</dbReference>
<dbReference type="Pfam" id="PF21010">
    <property type="entry name" value="HA2_C"/>
    <property type="match status" value="1"/>
</dbReference>
<evidence type="ECO:0000256" key="41">
    <source>
        <dbReference type="ARBA" id="ARBA00083335"/>
    </source>
</evidence>
<keyword evidence="18" id="KW-0479">Metal-binding</keyword>